<dbReference type="SMART" id="SM00464">
    <property type="entry name" value="LON"/>
    <property type="match status" value="1"/>
</dbReference>
<dbReference type="Proteomes" id="UP000246569">
    <property type="component" value="Unassembled WGS sequence"/>
</dbReference>
<reference evidence="2 3" key="1">
    <citation type="submission" date="2018-05" db="EMBL/GenBank/DDBJ databases">
        <title>Genomic Encyclopedia of Type Strains, Phase IV (KMG-IV): sequencing the most valuable type-strain genomes for metagenomic binning, comparative biology and taxonomic classification.</title>
        <authorList>
            <person name="Goeker M."/>
        </authorList>
    </citation>
    <scope>NUCLEOTIDE SEQUENCE [LARGE SCALE GENOMIC DNA]</scope>
    <source>
        <strain evidence="2 3">DSM 23606</strain>
    </source>
</reference>
<dbReference type="PANTHER" id="PTHR46732:SF8">
    <property type="entry name" value="ATP-DEPENDENT PROTEASE LA (LON) DOMAIN PROTEIN"/>
    <property type="match status" value="1"/>
</dbReference>
<dbReference type="Gene3D" id="2.30.130.40">
    <property type="entry name" value="LON domain-like"/>
    <property type="match status" value="1"/>
</dbReference>
<dbReference type="RefSeq" id="WP_110020615.1">
    <property type="nucleotide sequence ID" value="NZ_QGTJ01000018.1"/>
</dbReference>
<organism evidence="2 3">
    <name type="scientific">Plasticicumulans acidivorans</name>
    <dbReference type="NCBI Taxonomy" id="886464"/>
    <lineage>
        <taxon>Bacteria</taxon>
        <taxon>Pseudomonadati</taxon>
        <taxon>Pseudomonadota</taxon>
        <taxon>Gammaproteobacteria</taxon>
        <taxon>Candidatus Competibacteraceae</taxon>
        <taxon>Plasticicumulans</taxon>
    </lineage>
</organism>
<dbReference type="Gene3D" id="1.10.4060.10">
    <property type="entry name" value="BPP1347 like domain"/>
    <property type="match status" value="1"/>
</dbReference>
<evidence type="ECO:0000313" key="3">
    <source>
        <dbReference type="Proteomes" id="UP000246569"/>
    </source>
</evidence>
<dbReference type="InterPro" id="IPR015947">
    <property type="entry name" value="PUA-like_sf"/>
</dbReference>
<dbReference type="EMBL" id="QGTJ01000018">
    <property type="protein sequence ID" value="PWV58399.1"/>
    <property type="molecule type" value="Genomic_DNA"/>
</dbReference>
<evidence type="ECO:0000259" key="1">
    <source>
        <dbReference type="PROSITE" id="PS51787"/>
    </source>
</evidence>
<name>A0A317MPJ3_9GAMM</name>
<evidence type="ECO:0000313" key="2">
    <source>
        <dbReference type="EMBL" id="PWV58399.1"/>
    </source>
</evidence>
<dbReference type="OrthoDB" id="8558970at2"/>
<feature type="domain" description="Lon N-terminal" evidence="1">
    <location>
        <begin position="4"/>
        <end position="198"/>
    </location>
</feature>
<dbReference type="InterPro" id="IPR003111">
    <property type="entry name" value="Lon_prtase_N"/>
</dbReference>
<keyword evidence="3" id="KW-1185">Reference proteome</keyword>
<proteinExistence type="predicted"/>
<accession>A0A317MPJ3</accession>
<dbReference type="InterPro" id="IPR046336">
    <property type="entry name" value="Lon_prtase_N_sf"/>
</dbReference>
<dbReference type="PROSITE" id="PS51787">
    <property type="entry name" value="LON_N"/>
    <property type="match status" value="1"/>
</dbReference>
<dbReference type="Pfam" id="PF02190">
    <property type="entry name" value="LON_substr_bdg"/>
    <property type="match status" value="1"/>
</dbReference>
<dbReference type="PANTHER" id="PTHR46732">
    <property type="entry name" value="ATP-DEPENDENT PROTEASE LA (LON) DOMAIN PROTEIN"/>
    <property type="match status" value="1"/>
</dbReference>
<gene>
    <name evidence="2" type="ORF">C7443_11831</name>
</gene>
<comment type="caution">
    <text evidence="2">The sequence shown here is derived from an EMBL/GenBank/DDBJ whole genome shotgun (WGS) entry which is preliminary data.</text>
</comment>
<sequence length="200" mass="22490">MSGWQEIPLFPLGVVLFPGGPLPLRIFEPRYLSMVGRCMREDLPFGVVTMREGEHDTGAAATFHEVGTAVRIYDFDKLSDGMLGISCRGERRFRVHGQRVQPDQLILGQVEWLPQPDAMALPPAHSNLLRLLEHILEVDGVETYAAALGARRLDDANWVADRLTELLPMSTTARLALLELDDLTERLEVLQAWLHDRTII</sequence>
<dbReference type="AlphaFoldDB" id="A0A317MPJ3"/>
<protein>
    <recommendedName>
        <fullName evidence="1">Lon N-terminal domain-containing protein</fullName>
    </recommendedName>
</protein>
<dbReference type="SUPFAM" id="SSF88697">
    <property type="entry name" value="PUA domain-like"/>
    <property type="match status" value="1"/>
</dbReference>